<proteinExistence type="predicted"/>
<dbReference type="Proteomes" id="UP001345827">
    <property type="component" value="Unassembled WGS sequence"/>
</dbReference>
<comment type="caution">
    <text evidence="2">Lacks conserved residue(s) required for the propagation of feature annotation.</text>
</comment>
<dbReference type="InterPro" id="IPR002641">
    <property type="entry name" value="PNPLA_dom"/>
</dbReference>
<comment type="caution">
    <text evidence="5">The sequence shown here is derived from an EMBL/GenBank/DDBJ whole genome shotgun (WGS) entry which is preliminary data.</text>
</comment>
<dbReference type="AlphaFoldDB" id="A0AAV9QPB1"/>
<dbReference type="PROSITE" id="PS51635">
    <property type="entry name" value="PNPLA"/>
    <property type="match status" value="1"/>
</dbReference>
<feature type="region of interest" description="Disordered" evidence="3">
    <location>
        <begin position="415"/>
        <end position="441"/>
    </location>
</feature>
<evidence type="ECO:0000256" key="2">
    <source>
        <dbReference type="PROSITE-ProRule" id="PRU01161"/>
    </source>
</evidence>
<dbReference type="PANTHER" id="PTHR24185">
    <property type="entry name" value="CALCIUM-INDEPENDENT PHOSPHOLIPASE A2-GAMMA"/>
    <property type="match status" value="1"/>
</dbReference>
<dbReference type="SUPFAM" id="SSF52151">
    <property type="entry name" value="FabD/lysophospholipase-like"/>
    <property type="match status" value="1"/>
</dbReference>
<dbReference type="EMBL" id="JAXLQG010000001">
    <property type="protein sequence ID" value="KAK5545975.1"/>
    <property type="molecule type" value="Genomic_DNA"/>
</dbReference>
<feature type="compositionally biased region" description="Pro residues" evidence="3">
    <location>
        <begin position="522"/>
        <end position="549"/>
    </location>
</feature>
<evidence type="ECO:0000313" key="6">
    <source>
        <dbReference type="Proteomes" id="UP001345827"/>
    </source>
</evidence>
<feature type="compositionally biased region" description="Polar residues" evidence="3">
    <location>
        <begin position="561"/>
        <end position="573"/>
    </location>
</feature>
<feature type="compositionally biased region" description="Basic and acidic residues" evidence="3">
    <location>
        <begin position="415"/>
        <end position="433"/>
    </location>
</feature>
<organism evidence="5 6">
    <name type="scientific">Vermiconidia calcicola</name>
    <dbReference type="NCBI Taxonomy" id="1690605"/>
    <lineage>
        <taxon>Eukaryota</taxon>
        <taxon>Fungi</taxon>
        <taxon>Dikarya</taxon>
        <taxon>Ascomycota</taxon>
        <taxon>Pezizomycotina</taxon>
        <taxon>Dothideomycetes</taxon>
        <taxon>Dothideomycetidae</taxon>
        <taxon>Mycosphaerellales</taxon>
        <taxon>Extremaceae</taxon>
        <taxon>Vermiconidia</taxon>
    </lineage>
</organism>
<sequence>MQADVLTQATGTDGGGVRGYSMLVILQELMHRVYVESEGKPPTREATPKPCDYFDLIVGTGTGGLIAIMLGRLRLDLETCMNVYVRMTKRVFETDKTIAGIPYKHTLFKASKLEEAIRECVRDHTVFEDEGNDGTSTGGREFGDLSSPASTTSATPVRRSMSIRSSNSISMNGPSTMRNSIVSPTFSGWGNPNASLYDGRENRTKTAVTAVYQGTPKNGSPALLRSYDSRKEPPPEYHCTIWQAGRATCATGLAFKPIQIGQTVFIDEGAGQYNPAVTALEETISEWPAREIGVFVSVGTGKRPEGSGVPEHEWWEEFLGGSMGMFAEARRRLISKIEACEATHQQMLKTELAKRGVPQEVYYRFNATSEVGSVGMNEWAAVSTIQTNTRKYLRQGETQRLLGESATKMGKIEVMKRRQERGERGDAHSREPSWSHQQKSLPLAPSIAAVHSGAVELPAEDTTPFTPTQHVRTPGNPPYPSDAYASSQDKFVMVPGETKSPRASAEMPYRSGRNDDKFFYQPQPPGPPPPPPSHPSYNPSEPPPRPPKTPINEPSMPARQGQRTSPMHTNSGRPNGAQAQAQAPRPPYPLDDHDAGPPPIVSKLRKPEYTPR</sequence>
<feature type="region of interest" description="Disordered" evidence="3">
    <location>
        <begin position="128"/>
        <end position="177"/>
    </location>
</feature>
<evidence type="ECO:0000259" key="4">
    <source>
        <dbReference type="PROSITE" id="PS51635"/>
    </source>
</evidence>
<feature type="region of interest" description="Disordered" evidence="3">
    <location>
        <begin position="459"/>
        <end position="485"/>
    </location>
</feature>
<dbReference type="GO" id="GO:0019369">
    <property type="term" value="P:arachidonate metabolic process"/>
    <property type="evidence" value="ECO:0007669"/>
    <property type="project" value="TreeGrafter"/>
</dbReference>
<dbReference type="GO" id="GO:0016020">
    <property type="term" value="C:membrane"/>
    <property type="evidence" value="ECO:0007669"/>
    <property type="project" value="TreeGrafter"/>
</dbReference>
<evidence type="ECO:0000256" key="1">
    <source>
        <dbReference type="ARBA" id="ARBA00023098"/>
    </source>
</evidence>
<gene>
    <name evidence="5" type="ORF">LTR25_000986</name>
</gene>
<keyword evidence="1" id="KW-0443">Lipid metabolism</keyword>
<feature type="short sequence motif" description="GXGXXG" evidence="2">
    <location>
        <begin position="14"/>
        <end position="19"/>
    </location>
</feature>
<dbReference type="Pfam" id="PF01734">
    <property type="entry name" value="Patatin"/>
    <property type="match status" value="1"/>
</dbReference>
<evidence type="ECO:0000313" key="5">
    <source>
        <dbReference type="EMBL" id="KAK5545975.1"/>
    </source>
</evidence>
<dbReference type="InterPro" id="IPR016035">
    <property type="entry name" value="Acyl_Trfase/lysoPLipase"/>
</dbReference>
<dbReference type="GO" id="GO:0047499">
    <property type="term" value="F:calcium-independent phospholipase A2 activity"/>
    <property type="evidence" value="ECO:0007669"/>
    <property type="project" value="TreeGrafter"/>
</dbReference>
<feature type="compositionally biased region" description="Low complexity" evidence="3">
    <location>
        <begin position="146"/>
        <end position="172"/>
    </location>
</feature>
<keyword evidence="6" id="KW-1185">Reference proteome</keyword>
<dbReference type="GO" id="GO:0046486">
    <property type="term" value="P:glycerolipid metabolic process"/>
    <property type="evidence" value="ECO:0007669"/>
    <property type="project" value="UniProtKB-ARBA"/>
</dbReference>
<protein>
    <recommendedName>
        <fullName evidence="4">PNPLA domain-containing protein</fullName>
    </recommendedName>
</protein>
<dbReference type="PANTHER" id="PTHR24185:SF4">
    <property type="entry name" value="SERINE HYDROLASE, PUTATIVE (AFU_ORTHOLOGUE AFUA_2G07870)-RELATED"/>
    <property type="match status" value="1"/>
</dbReference>
<dbReference type="Gene3D" id="3.40.1090.10">
    <property type="entry name" value="Cytosolic phospholipase A2 catalytic domain"/>
    <property type="match status" value="1"/>
</dbReference>
<evidence type="ECO:0000256" key="3">
    <source>
        <dbReference type="SAM" id="MobiDB-lite"/>
    </source>
</evidence>
<feature type="region of interest" description="Disordered" evidence="3">
    <location>
        <begin position="497"/>
        <end position="612"/>
    </location>
</feature>
<reference evidence="5 6" key="1">
    <citation type="submission" date="2023-06" db="EMBL/GenBank/DDBJ databases">
        <title>Black Yeasts Isolated from many extreme environments.</title>
        <authorList>
            <person name="Coleine C."/>
            <person name="Stajich J.E."/>
            <person name="Selbmann L."/>
        </authorList>
    </citation>
    <scope>NUCLEOTIDE SEQUENCE [LARGE SCALE GENOMIC DNA]</scope>
    <source>
        <strain evidence="5 6">CCFEE 5887</strain>
    </source>
</reference>
<feature type="domain" description="PNPLA" evidence="4">
    <location>
        <begin position="10"/>
        <end position="280"/>
    </location>
</feature>
<name>A0AAV9QPB1_9PEZI</name>
<accession>A0AAV9QPB1</accession>